<sequence length="67" mass="7619">MEWMIFFVFLISFIGLSVAVHFVRMTLRPSLYPPKHIAKKHAVLCAAIGIIFLFLGFLLIFLQGPTP</sequence>
<keyword evidence="1" id="KW-0812">Transmembrane</keyword>
<evidence type="ECO:0000256" key="1">
    <source>
        <dbReference type="SAM" id="Phobius"/>
    </source>
</evidence>
<dbReference type="AlphaFoldDB" id="A0A7S8C9N3"/>
<evidence type="ECO:0000313" key="3">
    <source>
        <dbReference type="Proteomes" id="UP000593626"/>
    </source>
</evidence>
<feature type="transmembrane region" description="Helical" evidence="1">
    <location>
        <begin position="43"/>
        <end position="62"/>
    </location>
</feature>
<protein>
    <submittedName>
        <fullName evidence="2">Uncharacterized protein</fullName>
    </submittedName>
</protein>
<dbReference type="Pfam" id="PF26302">
    <property type="entry name" value="YhzF"/>
    <property type="match status" value="1"/>
</dbReference>
<reference evidence="2 3" key="1">
    <citation type="submission" date="2019-07" db="EMBL/GenBank/DDBJ databases">
        <title>Genome sequence of 2 isolates from Red Sea Mangroves.</title>
        <authorList>
            <person name="Sefrji F."/>
            <person name="Michoud G."/>
            <person name="Merlino G."/>
            <person name="Daffonchio D."/>
        </authorList>
    </citation>
    <scope>NUCLEOTIDE SEQUENCE [LARGE SCALE GENOMIC DNA]</scope>
    <source>
        <strain evidence="2 3">R1DC41</strain>
    </source>
</reference>
<dbReference type="InterPro" id="IPR058724">
    <property type="entry name" value="YhzF"/>
</dbReference>
<keyword evidence="3" id="KW-1185">Reference proteome</keyword>
<gene>
    <name evidence="2" type="ORF">G8O30_02980</name>
</gene>
<dbReference type="Proteomes" id="UP000593626">
    <property type="component" value="Chromosome"/>
</dbReference>
<feature type="transmembrane region" description="Helical" evidence="1">
    <location>
        <begin position="6"/>
        <end position="23"/>
    </location>
</feature>
<accession>A0A7S8C9N3</accession>
<dbReference type="RefSeq" id="WP_239673513.1">
    <property type="nucleotide sequence ID" value="NZ_CP049742.1"/>
</dbReference>
<proteinExistence type="predicted"/>
<keyword evidence="1" id="KW-1133">Transmembrane helix</keyword>
<evidence type="ECO:0000313" key="2">
    <source>
        <dbReference type="EMBL" id="QPC45991.1"/>
    </source>
</evidence>
<organism evidence="2 3">
    <name type="scientific">Mangrovibacillus cuniculi</name>
    <dbReference type="NCBI Taxonomy" id="2593652"/>
    <lineage>
        <taxon>Bacteria</taxon>
        <taxon>Bacillati</taxon>
        <taxon>Bacillota</taxon>
        <taxon>Bacilli</taxon>
        <taxon>Bacillales</taxon>
        <taxon>Bacillaceae</taxon>
        <taxon>Mangrovibacillus</taxon>
    </lineage>
</organism>
<name>A0A7S8C9N3_9BACI</name>
<keyword evidence="1" id="KW-0472">Membrane</keyword>
<dbReference type="KEGG" id="mcui:G8O30_02980"/>
<dbReference type="EMBL" id="CP049742">
    <property type="protein sequence ID" value="QPC45991.1"/>
    <property type="molecule type" value="Genomic_DNA"/>
</dbReference>